<dbReference type="InterPro" id="IPR036259">
    <property type="entry name" value="MFS_trans_sf"/>
</dbReference>
<dbReference type="Proteomes" id="UP001224775">
    <property type="component" value="Unassembled WGS sequence"/>
</dbReference>
<organism evidence="3 4">
    <name type="scientific">Skeletonema marinoi</name>
    <dbReference type="NCBI Taxonomy" id="267567"/>
    <lineage>
        <taxon>Eukaryota</taxon>
        <taxon>Sar</taxon>
        <taxon>Stramenopiles</taxon>
        <taxon>Ochrophyta</taxon>
        <taxon>Bacillariophyta</taxon>
        <taxon>Coscinodiscophyceae</taxon>
        <taxon>Thalassiosirophycidae</taxon>
        <taxon>Thalassiosirales</taxon>
        <taxon>Skeletonemataceae</taxon>
        <taxon>Skeletonema</taxon>
        <taxon>Skeletonema marinoi-dohrnii complex</taxon>
    </lineage>
</organism>
<reference evidence="3" key="1">
    <citation type="submission" date="2023-06" db="EMBL/GenBank/DDBJ databases">
        <title>Survivors Of The Sea: Transcriptome response of Skeletonema marinoi to long-term dormancy.</title>
        <authorList>
            <person name="Pinder M.I.M."/>
            <person name="Kourtchenko O."/>
            <person name="Robertson E.K."/>
            <person name="Larsson T."/>
            <person name="Maumus F."/>
            <person name="Osuna-Cruz C.M."/>
            <person name="Vancaester E."/>
            <person name="Stenow R."/>
            <person name="Vandepoele K."/>
            <person name="Ploug H."/>
            <person name="Bruchert V."/>
            <person name="Godhe A."/>
            <person name="Topel M."/>
        </authorList>
    </citation>
    <scope>NUCLEOTIDE SEQUENCE</scope>
    <source>
        <strain evidence="3">R05AC</strain>
    </source>
</reference>
<evidence type="ECO:0000313" key="3">
    <source>
        <dbReference type="EMBL" id="KAK1741451.1"/>
    </source>
</evidence>
<dbReference type="PANTHER" id="PTHR23539">
    <property type="entry name" value="MFS TRANSPORTER"/>
    <property type="match status" value="1"/>
</dbReference>
<evidence type="ECO:0000313" key="4">
    <source>
        <dbReference type="Proteomes" id="UP001224775"/>
    </source>
</evidence>
<feature type="transmembrane region" description="Helical" evidence="2">
    <location>
        <begin position="212"/>
        <end position="234"/>
    </location>
</feature>
<evidence type="ECO:0000256" key="1">
    <source>
        <dbReference type="SAM" id="MobiDB-lite"/>
    </source>
</evidence>
<dbReference type="EMBL" id="JATAAI010000013">
    <property type="protein sequence ID" value="KAK1741451.1"/>
    <property type="molecule type" value="Genomic_DNA"/>
</dbReference>
<feature type="transmembrane region" description="Helical" evidence="2">
    <location>
        <begin position="56"/>
        <end position="77"/>
    </location>
</feature>
<dbReference type="AlphaFoldDB" id="A0AAD8Y9W7"/>
<keyword evidence="2" id="KW-1133">Transmembrane helix</keyword>
<feature type="transmembrane region" description="Helical" evidence="2">
    <location>
        <begin position="83"/>
        <end position="102"/>
    </location>
</feature>
<dbReference type="SUPFAM" id="SSF103473">
    <property type="entry name" value="MFS general substrate transporter"/>
    <property type="match status" value="1"/>
</dbReference>
<keyword evidence="4" id="KW-1185">Reference proteome</keyword>
<proteinExistence type="predicted"/>
<name>A0AAD8Y9W7_9STRA</name>
<gene>
    <name evidence="3" type="ORF">QTG54_007929</name>
</gene>
<feature type="region of interest" description="Disordered" evidence="1">
    <location>
        <begin position="402"/>
        <end position="431"/>
    </location>
</feature>
<keyword evidence="2" id="KW-0812">Transmembrane</keyword>
<protein>
    <submittedName>
        <fullName evidence="3">MFS transporter</fullName>
    </submittedName>
</protein>
<feature type="transmembrane region" description="Helical" evidence="2">
    <location>
        <begin position="337"/>
        <end position="358"/>
    </location>
</feature>
<dbReference type="PANTHER" id="PTHR23539:SF1">
    <property type="entry name" value="MAJOR FACILITATOR SUPERFAMILY (MFS) PROFILE DOMAIN-CONTAINING PROTEIN"/>
    <property type="match status" value="1"/>
</dbReference>
<accession>A0AAD8Y9W7</accession>
<comment type="caution">
    <text evidence="3">The sequence shown here is derived from an EMBL/GenBank/DDBJ whole genome shotgun (WGS) entry which is preliminary data.</text>
</comment>
<feature type="transmembrane region" description="Helical" evidence="2">
    <location>
        <begin position="25"/>
        <end position="44"/>
    </location>
</feature>
<feature type="transmembrane region" description="Helical" evidence="2">
    <location>
        <begin position="246"/>
        <end position="266"/>
    </location>
</feature>
<sequence>MVYFVDGADTSDKILVYIVRSVESIALAFLGPAFAAFTLSAFGPELFDTMNVKREIVSHIGSIFSAILSGAIAWIFYPNIEAVFILPITFASSAVFFSRFIAKGDPLMGRGFHLRTEQRDEQNCVIDTHVDELEPEASDYWEVFSDKRIMAMVAADVFHVIAEANVGLIFNSALAGVGSWADDENESNNNNDDNTNNATDDSDTAIMARSAFPLLAAAGSLAQIVMVIGTWIVGYLTAQGWGRKPFYVAHLSVHPIRVLLILLCMWTNAGKGWLASTELIGGLTGALGIVNVFMRADIVLGSGRFNVVDGYMATIRGIAAVSSQYIGAVILEGQGPFVALSVSFVIAVIPPIIGYLFVPETLGMRQRDFKEEKMEEKFLRAQAKLGIGKGGESQYIEIGSFSSSSKADRGGTIATTPDTVGSPGSPDSHQDMEHIILTPDASVRRIV</sequence>
<keyword evidence="2" id="KW-0472">Membrane</keyword>
<evidence type="ECO:0000256" key="2">
    <source>
        <dbReference type="SAM" id="Phobius"/>
    </source>
</evidence>
<feature type="transmembrane region" description="Helical" evidence="2">
    <location>
        <begin position="273"/>
        <end position="294"/>
    </location>
</feature>